<dbReference type="KEGG" id="pno:SNOG_06075"/>
<accession>Q0UQ89</accession>
<feature type="compositionally biased region" description="Basic and acidic residues" evidence="1">
    <location>
        <begin position="112"/>
        <end position="130"/>
    </location>
</feature>
<sequence>MATPPSLEMTLPADDRRNPPYYELAAGYDGTNSFLQLWYYNHDKSGKRRVMKHIMKRMFVFKIVQWTRKHKLVIERETITNLPRDAKWKFGPKWKSLDHLSETKGRRRSHKHQPEQTRARVERMQRRSAN</sequence>
<feature type="region of interest" description="Disordered" evidence="1">
    <location>
        <begin position="99"/>
        <end position="130"/>
    </location>
</feature>
<organism evidence="2 3">
    <name type="scientific">Phaeosphaeria nodorum (strain SN15 / ATCC MYA-4574 / FGSC 10173)</name>
    <name type="common">Glume blotch fungus</name>
    <name type="synonym">Parastagonospora nodorum</name>
    <dbReference type="NCBI Taxonomy" id="321614"/>
    <lineage>
        <taxon>Eukaryota</taxon>
        <taxon>Fungi</taxon>
        <taxon>Dikarya</taxon>
        <taxon>Ascomycota</taxon>
        <taxon>Pezizomycotina</taxon>
        <taxon>Dothideomycetes</taxon>
        <taxon>Pleosporomycetidae</taxon>
        <taxon>Pleosporales</taxon>
        <taxon>Pleosporineae</taxon>
        <taxon>Phaeosphaeriaceae</taxon>
        <taxon>Parastagonospora</taxon>
    </lineage>
</organism>
<dbReference type="InParanoid" id="Q0UQ89"/>
<dbReference type="EMBL" id="CH445332">
    <property type="protein sequence ID" value="EAT87139.1"/>
    <property type="molecule type" value="Genomic_DNA"/>
</dbReference>
<dbReference type="AlphaFoldDB" id="Q0UQ89"/>
<evidence type="ECO:0000256" key="1">
    <source>
        <dbReference type="SAM" id="MobiDB-lite"/>
    </source>
</evidence>
<name>Q0UQ89_PHANO</name>
<gene>
    <name evidence="2" type="ORF">SNOG_06075</name>
</gene>
<dbReference type="HOGENOM" id="CLU_1938916_0_0_1"/>
<dbReference type="Proteomes" id="UP000001055">
    <property type="component" value="Unassembled WGS sequence"/>
</dbReference>
<dbReference type="RefSeq" id="XP_001796462.1">
    <property type="nucleotide sequence ID" value="XM_001796410.1"/>
</dbReference>
<proteinExistence type="predicted"/>
<dbReference type="GeneID" id="5973339"/>
<evidence type="ECO:0000313" key="3">
    <source>
        <dbReference type="Proteomes" id="UP000001055"/>
    </source>
</evidence>
<protein>
    <submittedName>
        <fullName evidence="2">Uncharacterized protein</fullName>
    </submittedName>
</protein>
<reference evidence="3" key="1">
    <citation type="journal article" date="2007" name="Plant Cell">
        <title>Dothideomycete-plant interactions illuminated by genome sequencing and EST analysis of the wheat pathogen Stagonospora nodorum.</title>
        <authorList>
            <person name="Hane J.K."/>
            <person name="Lowe R.G."/>
            <person name="Solomon P.S."/>
            <person name="Tan K.C."/>
            <person name="Schoch C.L."/>
            <person name="Spatafora J.W."/>
            <person name="Crous P.W."/>
            <person name="Kodira C."/>
            <person name="Birren B.W."/>
            <person name="Galagan J.E."/>
            <person name="Torriani S.F."/>
            <person name="McDonald B.A."/>
            <person name="Oliver R.P."/>
        </authorList>
    </citation>
    <scope>NUCLEOTIDE SEQUENCE [LARGE SCALE GENOMIC DNA]</scope>
    <source>
        <strain evidence="3">SN15 / ATCC MYA-4574 / FGSC 10173</strain>
    </source>
</reference>
<evidence type="ECO:0000313" key="2">
    <source>
        <dbReference type="EMBL" id="EAT87139.1"/>
    </source>
</evidence>